<dbReference type="EMBL" id="CM016557">
    <property type="protein sequence ID" value="TKW10345.1"/>
    <property type="molecule type" value="Genomic_DNA"/>
</dbReference>
<sequence>MAATPPWPPPVATRADPGHRRHKKSAESNTSVFTPRVATYSSGHALPVANRVPSLGFDSATKEWDNIHQHKVQSINFLSSLERPSENSVIAGKMAGGKLNNHSVEPTEQKEKTGIIVLIQMMRMETIQVTISCPL</sequence>
<name>A0A4U6U748_SETVI</name>
<dbReference type="Gramene" id="TKW10345">
    <property type="protein sequence ID" value="TKW10345"/>
    <property type="gene ID" value="SEVIR_6G158200v2"/>
</dbReference>
<protein>
    <submittedName>
        <fullName evidence="2">Uncharacterized protein</fullName>
    </submittedName>
</protein>
<evidence type="ECO:0000313" key="2">
    <source>
        <dbReference type="EMBL" id="TKW10345.1"/>
    </source>
</evidence>
<gene>
    <name evidence="2" type="ORF">SEVIR_6G158200v2</name>
</gene>
<accession>A0A4U6U748</accession>
<feature type="compositionally biased region" description="Pro residues" evidence="1">
    <location>
        <begin position="1"/>
        <end position="11"/>
    </location>
</feature>
<feature type="region of interest" description="Disordered" evidence="1">
    <location>
        <begin position="1"/>
        <end position="34"/>
    </location>
</feature>
<evidence type="ECO:0000256" key="1">
    <source>
        <dbReference type="SAM" id="MobiDB-lite"/>
    </source>
</evidence>
<dbReference type="OMA" id="KEWDNIH"/>
<organism evidence="2 3">
    <name type="scientific">Setaria viridis</name>
    <name type="common">Green bristlegrass</name>
    <name type="synonym">Setaria italica subsp. viridis</name>
    <dbReference type="NCBI Taxonomy" id="4556"/>
    <lineage>
        <taxon>Eukaryota</taxon>
        <taxon>Viridiplantae</taxon>
        <taxon>Streptophyta</taxon>
        <taxon>Embryophyta</taxon>
        <taxon>Tracheophyta</taxon>
        <taxon>Spermatophyta</taxon>
        <taxon>Magnoliopsida</taxon>
        <taxon>Liliopsida</taxon>
        <taxon>Poales</taxon>
        <taxon>Poaceae</taxon>
        <taxon>PACMAD clade</taxon>
        <taxon>Panicoideae</taxon>
        <taxon>Panicodae</taxon>
        <taxon>Paniceae</taxon>
        <taxon>Cenchrinae</taxon>
        <taxon>Setaria</taxon>
    </lineage>
</organism>
<dbReference type="AlphaFoldDB" id="A0A4U6U748"/>
<dbReference type="Proteomes" id="UP000298652">
    <property type="component" value="Chromosome 6"/>
</dbReference>
<evidence type="ECO:0000313" key="3">
    <source>
        <dbReference type="Proteomes" id="UP000298652"/>
    </source>
</evidence>
<proteinExistence type="predicted"/>
<keyword evidence="3" id="KW-1185">Reference proteome</keyword>
<reference evidence="2" key="1">
    <citation type="submission" date="2019-03" db="EMBL/GenBank/DDBJ databases">
        <title>WGS assembly of Setaria viridis.</title>
        <authorList>
            <person name="Huang P."/>
            <person name="Jenkins J."/>
            <person name="Grimwood J."/>
            <person name="Barry K."/>
            <person name="Healey A."/>
            <person name="Mamidi S."/>
            <person name="Sreedasyam A."/>
            <person name="Shu S."/>
            <person name="Feldman M."/>
            <person name="Wu J."/>
            <person name="Yu Y."/>
            <person name="Chen C."/>
            <person name="Johnson J."/>
            <person name="Rokhsar D."/>
            <person name="Baxter I."/>
            <person name="Schmutz J."/>
            <person name="Brutnell T."/>
            <person name="Kellogg E."/>
        </authorList>
    </citation>
    <scope>NUCLEOTIDE SEQUENCE [LARGE SCALE GENOMIC DNA]</scope>
</reference>